<evidence type="ECO:0008006" key="2">
    <source>
        <dbReference type="Google" id="ProtNLM"/>
    </source>
</evidence>
<dbReference type="AlphaFoldDB" id="A0A1J5RU37"/>
<comment type="caution">
    <text evidence="1">The sequence shown here is derived from an EMBL/GenBank/DDBJ whole genome shotgun (WGS) entry which is preliminary data.</text>
</comment>
<dbReference type="InterPro" id="IPR012899">
    <property type="entry name" value="LTXXQ"/>
</dbReference>
<proteinExistence type="predicted"/>
<dbReference type="Pfam" id="PF07813">
    <property type="entry name" value="LTXXQ"/>
    <property type="match status" value="1"/>
</dbReference>
<accession>A0A1J5RU37</accession>
<dbReference type="EMBL" id="MLJW01000105">
    <property type="protein sequence ID" value="OIQ99494.1"/>
    <property type="molecule type" value="Genomic_DNA"/>
</dbReference>
<gene>
    <name evidence="1" type="ORF">GALL_184310</name>
</gene>
<sequence>MKKNQHMILLASALFLANVTAPVYADDHVSNSESDYKTRQHSDPVANSEKHLLAFKRELKITNDQEQAWNTYAEKTRSNVKDIRDRTNEAMHDQPQTAPERFDRHIALMKERLASFEKMDEALKQLYAALTPEQKAIADRHFSRLRH</sequence>
<organism evidence="1">
    <name type="scientific">mine drainage metagenome</name>
    <dbReference type="NCBI Taxonomy" id="410659"/>
    <lineage>
        <taxon>unclassified sequences</taxon>
        <taxon>metagenomes</taxon>
        <taxon>ecological metagenomes</taxon>
    </lineage>
</organism>
<evidence type="ECO:0000313" key="1">
    <source>
        <dbReference type="EMBL" id="OIQ99494.1"/>
    </source>
</evidence>
<reference evidence="1" key="1">
    <citation type="submission" date="2016-10" db="EMBL/GenBank/DDBJ databases">
        <title>Sequence of Gallionella enrichment culture.</title>
        <authorList>
            <person name="Poehlein A."/>
            <person name="Muehling M."/>
            <person name="Daniel R."/>
        </authorList>
    </citation>
    <scope>NUCLEOTIDE SEQUENCE</scope>
</reference>
<protein>
    <recommendedName>
        <fullName evidence="2">Periplasmic protein</fullName>
    </recommendedName>
</protein>
<dbReference type="GO" id="GO:0042597">
    <property type="term" value="C:periplasmic space"/>
    <property type="evidence" value="ECO:0007669"/>
    <property type="project" value="InterPro"/>
</dbReference>
<name>A0A1J5RU37_9ZZZZ</name>